<comment type="similarity">
    <text evidence="2">Belongs to the MreD family.</text>
</comment>
<dbReference type="RefSeq" id="WP_240256478.1">
    <property type="nucleotide sequence ID" value="NZ_JAKTTI010000024.1"/>
</dbReference>
<evidence type="ECO:0000256" key="3">
    <source>
        <dbReference type="ARBA" id="ARBA00022475"/>
    </source>
</evidence>
<dbReference type="NCBIfam" id="TIGR03426">
    <property type="entry name" value="shape_MreD"/>
    <property type="match status" value="1"/>
</dbReference>
<evidence type="ECO:0000256" key="7">
    <source>
        <dbReference type="ARBA" id="ARBA00023136"/>
    </source>
</evidence>
<gene>
    <name evidence="9" type="primary">mreD</name>
    <name evidence="9" type="ORF">MJG50_14580</name>
</gene>
<evidence type="ECO:0000256" key="5">
    <source>
        <dbReference type="ARBA" id="ARBA00022960"/>
    </source>
</evidence>
<comment type="caution">
    <text evidence="9">The sequence shown here is derived from an EMBL/GenBank/DDBJ whole genome shotgun (WGS) entry which is preliminary data.</text>
</comment>
<dbReference type="GO" id="GO:0005886">
    <property type="term" value="C:plasma membrane"/>
    <property type="evidence" value="ECO:0007669"/>
    <property type="project" value="UniProtKB-SubCell"/>
</dbReference>
<evidence type="ECO:0000256" key="2">
    <source>
        <dbReference type="ARBA" id="ARBA00007776"/>
    </source>
</evidence>
<keyword evidence="3" id="KW-1003">Cell membrane</keyword>
<protein>
    <submittedName>
        <fullName evidence="9">Rod shape-determining protein MreD</fullName>
    </submittedName>
</protein>
<evidence type="ECO:0000256" key="8">
    <source>
        <dbReference type="SAM" id="Phobius"/>
    </source>
</evidence>
<feature type="transmembrane region" description="Helical" evidence="8">
    <location>
        <begin position="140"/>
        <end position="158"/>
    </location>
</feature>
<sequence>MKRFILPFVMFFLFVFESSFVELMPVEDWNINRVFVPRFLIIFIIFIAVYHNKIHGFIYGIVFGLLYDIVYTEILGVYMFSMPFICYIISKAGKVLQTNIIIISFLSIVGVIFQEFAVYSINLIIGITDMHIELFLQDRLLPTMILNSIFVILFAYPIKRLLGKLQVSE</sequence>
<dbReference type="AlphaFoldDB" id="A0AAW5EAV5"/>
<name>A0AAW5EAV5_9BACI</name>
<dbReference type="EMBL" id="JAKTTI010000024">
    <property type="protein sequence ID" value="MCH1626561.1"/>
    <property type="molecule type" value="Genomic_DNA"/>
</dbReference>
<dbReference type="Proteomes" id="UP001431131">
    <property type="component" value="Unassembled WGS sequence"/>
</dbReference>
<feature type="transmembrane region" description="Helical" evidence="8">
    <location>
        <begin position="33"/>
        <end position="50"/>
    </location>
</feature>
<feature type="transmembrane region" description="Helical" evidence="8">
    <location>
        <begin position="100"/>
        <end position="128"/>
    </location>
</feature>
<evidence type="ECO:0000256" key="4">
    <source>
        <dbReference type="ARBA" id="ARBA00022692"/>
    </source>
</evidence>
<keyword evidence="10" id="KW-1185">Reference proteome</keyword>
<comment type="subcellular location">
    <subcellularLocation>
        <location evidence="1">Cell membrane</location>
        <topology evidence="1">Multi-pass membrane protein</topology>
    </subcellularLocation>
</comment>
<evidence type="ECO:0000256" key="6">
    <source>
        <dbReference type="ARBA" id="ARBA00022989"/>
    </source>
</evidence>
<evidence type="ECO:0000313" key="9">
    <source>
        <dbReference type="EMBL" id="MCH1626561.1"/>
    </source>
</evidence>
<dbReference type="InterPro" id="IPR007227">
    <property type="entry name" value="Cell_shape_determining_MreD"/>
</dbReference>
<reference evidence="9" key="1">
    <citation type="submission" date="2022-02" db="EMBL/GenBank/DDBJ databases">
        <title>Fredinandcohnia quinoae sp. nov. isolated from Chenopodium quinoa seeds.</title>
        <authorList>
            <person name="Saati-Santamaria Z."/>
            <person name="Flores-Felix J.D."/>
            <person name="Igual J.M."/>
            <person name="Velazquez E."/>
            <person name="Garcia-Fraile P."/>
            <person name="Martinez-Molina E."/>
        </authorList>
    </citation>
    <scope>NUCLEOTIDE SEQUENCE</scope>
    <source>
        <strain evidence="9">SECRCQ15</strain>
    </source>
</reference>
<feature type="transmembrane region" description="Helical" evidence="8">
    <location>
        <begin position="57"/>
        <end position="80"/>
    </location>
</feature>
<evidence type="ECO:0000256" key="1">
    <source>
        <dbReference type="ARBA" id="ARBA00004651"/>
    </source>
</evidence>
<keyword evidence="6 8" id="KW-1133">Transmembrane helix</keyword>
<keyword evidence="4 8" id="KW-0812">Transmembrane</keyword>
<accession>A0AAW5EAV5</accession>
<dbReference type="Pfam" id="PF04093">
    <property type="entry name" value="MreD"/>
    <property type="match status" value="1"/>
</dbReference>
<proteinExistence type="inferred from homology"/>
<evidence type="ECO:0000313" key="10">
    <source>
        <dbReference type="Proteomes" id="UP001431131"/>
    </source>
</evidence>
<keyword evidence="7 8" id="KW-0472">Membrane</keyword>
<dbReference type="GO" id="GO:0008360">
    <property type="term" value="P:regulation of cell shape"/>
    <property type="evidence" value="ECO:0007669"/>
    <property type="project" value="UniProtKB-KW"/>
</dbReference>
<keyword evidence="5" id="KW-0133">Cell shape</keyword>
<organism evidence="9 10">
    <name type="scientific">Fredinandcohnia quinoae</name>
    <dbReference type="NCBI Taxonomy" id="2918902"/>
    <lineage>
        <taxon>Bacteria</taxon>
        <taxon>Bacillati</taxon>
        <taxon>Bacillota</taxon>
        <taxon>Bacilli</taxon>
        <taxon>Bacillales</taxon>
        <taxon>Bacillaceae</taxon>
        <taxon>Fredinandcohnia</taxon>
    </lineage>
</organism>